<evidence type="ECO:0000256" key="1">
    <source>
        <dbReference type="ARBA" id="ARBA00022527"/>
    </source>
</evidence>
<evidence type="ECO:0000256" key="2">
    <source>
        <dbReference type="SAM" id="MobiDB-lite"/>
    </source>
</evidence>
<feature type="domain" description="Histidine kinase/HSP90-like ATPase" evidence="3">
    <location>
        <begin position="221"/>
        <end position="309"/>
    </location>
</feature>
<reference evidence="4 5" key="1">
    <citation type="submission" date="2022-05" db="EMBL/GenBank/DDBJ databases">
        <title>Genome Sequencing of Bee-Associated Microbes.</title>
        <authorList>
            <person name="Dunlap C."/>
        </authorList>
    </citation>
    <scope>NUCLEOTIDE SEQUENCE [LARGE SCALE GENOMIC DNA]</scope>
    <source>
        <strain evidence="4 5">NRRL B-14421</strain>
    </source>
</reference>
<dbReference type="PANTHER" id="PTHR35526:SF3">
    <property type="entry name" value="ANTI-SIGMA-F FACTOR RSBW"/>
    <property type="match status" value="1"/>
</dbReference>
<evidence type="ECO:0000313" key="4">
    <source>
        <dbReference type="EMBL" id="MCY9697868.1"/>
    </source>
</evidence>
<proteinExistence type="predicted"/>
<keyword evidence="4" id="KW-0547">Nucleotide-binding</keyword>
<dbReference type="SUPFAM" id="SSF55874">
    <property type="entry name" value="ATPase domain of HSP90 chaperone/DNA topoisomerase II/histidine kinase"/>
    <property type="match status" value="1"/>
</dbReference>
<dbReference type="Proteomes" id="UP001527099">
    <property type="component" value="Unassembled WGS sequence"/>
</dbReference>
<organism evidence="4 5">
    <name type="scientific">Paenibacillus alginolyticus</name>
    <dbReference type="NCBI Taxonomy" id="59839"/>
    <lineage>
        <taxon>Bacteria</taxon>
        <taxon>Bacillati</taxon>
        <taxon>Bacillota</taxon>
        <taxon>Bacilli</taxon>
        <taxon>Bacillales</taxon>
        <taxon>Paenibacillaceae</taxon>
        <taxon>Paenibacillus</taxon>
    </lineage>
</organism>
<evidence type="ECO:0000313" key="5">
    <source>
        <dbReference type="Proteomes" id="UP001527099"/>
    </source>
</evidence>
<sequence length="322" mass="36058">MKSVINKLFGSPGGGSAQAQPNLPSPVTTQNMHDHQMRSLIGWIANRLGQKLQMDTNQTGYLIYLSLSQDSYTQDQTDDNQYLLYLASCLVGWILQEEDVYFKIKEMSLQEKKHKCLLEIYEELKHDVNHYLPREEKIQRNASHTEEDEIWQVYRDVIYAATQRKFLLIRKNEVDHYKEGPVLCSAYIAERPDIPKARDLAKQSLNELGGISPADIMSHLLVISEAITNILKHASQGNMKIVATDSKIHVVVEDNGPGFSLKLLPNTTLMAGYSTKKSLGQGFTLMMKMTECVLLSTVPGEGSTLILVFNRKAGGISAGNAD</sequence>
<dbReference type="PANTHER" id="PTHR35526">
    <property type="entry name" value="ANTI-SIGMA-F FACTOR RSBW-RELATED"/>
    <property type="match status" value="1"/>
</dbReference>
<comment type="caution">
    <text evidence="4">The sequence shown here is derived from an EMBL/GenBank/DDBJ whole genome shotgun (WGS) entry which is preliminary data.</text>
</comment>
<dbReference type="InterPro" id="IPR050267">
    <property type="entry name" value="Anti-sigma-factor_SerPK"/>
</dbReference>
<gene>
    <name evidence="4" type="ORF">M5X19_34175</name>
</gene>
<keyword evidence="1" id="KW-0418">Kinase</keyword>
<dbReference type="RefSeq" id="WP_268618440.1">
    <property type="nucleotide sequence ID" value="NZ_JAMDMX010000172.1"/>
</dbReference>
<dbReference type="Gene3D" id="3.30.565.10">
    <property type="entry name" value="Histidine kinase-like ATPase, C-terminal domain"/>
    <property type="match status" value="1"/>
</dbReference>
<name>A0ABT4GNT7_9BACL</name>
<keyword evidence="1" id="KW-0808">Transferase</keyword>
<dbReference type="InterPro" id="IPR036890">
    <property type="entry name" value="HATPase_C_sf"/>
</dbReference>
<feature type="compositionally biased region" description="Polar residues" evidence="2">
    <location>
        <begin position="17"/>
        <end position="30"/>
    </location>
</feature>
<keyword evidence="1" id="KW-0723">Serine/threonine-protein kinase</keyword>
<dbReference type="EMBL" id="JAMDMX010000172">
    <property type="protein sequence ID" value="MCY9697868.1"/>
    <property type="molecule type" value="Genomic_DNA"/>
</dbReference>
<evidence type="ECO:0000259" key="3">
    <source>
        <dbReference type="Pfam" id="PF02518"/>
    </source>
</evidence>
<keyword evidence="5" id="KW-1185">Reference proteome</keyword>
<feature type="region of interest" description="Disordered" evidence="2">
    <location>
        <begin position="10"/>
        <end position="30"/>
    </location>
</feature>
<accession>A0ABT4GNT7</accession>
<dbReference type="Pfam" id="PF02518">
    <property type="entry name" value="HATPase_c"/>
    <property type="match status" value="1"/>
</dbReference>
<dbReference type="InterPro" id="IPR003594">
    <property type="entry name" value="HATPase_dom"/>
</dbReference>
<dbReference type="GO" id="GO:0005524">
    <property type="term" value="F:ATP binding"/>
    <property type="evidence" value="ECO:0007669"/>
    <property type="project" value="UniProtKB-KW"/>
</dbReference>
<protein>
    <submittedName>
        <fullName evidence="4">ATP-binding protein</fullName>
    </submittedName>
</protein>
<keyword evidence="4" id="KW-0067">ATP-binding</keyword>